<dbReference type="InterPro" id="IPR037151">
    <property type="entry name" value="AlkB-like_sf"/>
</dbReference>
<evidence type="ECO:0000259" key="3">
    <source>
        <dbReference type="PROSITE" id="PS51471"/>
    </source>
</evidence>
<dbReference type="PANTHER" id="PTHR31212:SF5">
    <property type="entry name" value="ISOCHORISMATASE FAMILY PROTEIN FAMILY (AFU_ORTHOLOGUE AFUA_3G14500)"/>
    <property type="match status" value="1"/>
</dbReference>
<evidence type="ECO:0000256" key="2">
    <source>
        <dbReference type="SAM" id="MobiDB-lite"/>
    </source>
</evidence>
<dbReference type="PANTHER" id="PTHR31212">
    <property type="entry name" value="ALPHA-KETOGLUTARATE-DEPENDENT DIOXYGENASE ALKB HOMOLOG 3"/>
    <property type="match status" value="1"/>
</dbReference>
<dbReference type="Gene3D" id="1.20.1050.10">
    <property type="match status" value="1"/>
</dbReference>
<dbReference type="InterPro" id="IPR057088">
    <property type="entry name" value="GLRG_09195_Thiored"/>
</dbReference>
<keyword evidence="5" id="KW-1185">Reference proteome</keyword>
<organism evidence="4 5">
    <name type="scientific">Apodospora peruviana</name>
    <dbReference type="NCBI Taxonomy" id="516989"/>
    <lineage>
        <taxon>Eukaryota</taxon>
        <taxon>Fungi</taxon>
        <taxon>Dikarya</taxon>
        <taxon>Ascomycota</taxon>
        <taxon>Pezizomycotina</taxon>
        <taxon>Sordariomycetes</taxon>
        <taxon>Sordariomycetidae</taxon>
        <taxon>Sordariales</taxon>
        <taxon>Lasiosphaeriaceae</taxon>
        <taxon>Apodospora</taxon>
    </lineage>
</organism>
<accession>A0AAE0I2K4</accession>
<dbReference type="SUPFAM" id="SSF47616">
    <property type="entry name" value="GST C-terminal domain-like"/>
    <property type="match status" value="1"/>
</dbReference>
<dbReference type="GO" id="GO:0006307">
    <property type="term" value="P:DNA alkylation repair"/>
    <property type="evidence" value="ECO:0007669"/>
    <property type="project" value="InterPro"/>
</dbReference>
<feature type="compositionally biased region" description="Polar residues" evidence="2">
    <location>
        <begin position="303"/>
        <end position="318"/>
    </location>
</feature>
<name>A0AAE0I2K4_9PEZI</name>
<dbReference type="PROSITE" id="PS51471">
    <property type="entry name" value="FE2OG_OXY"/>
    <property type="match status" value="1"/>
</dbReference>
<gene>
    <name evidence="4" type="ORF">B0H66DRAFT_479690</name>
</gene>
<dbReference type="GO" id="GO:0051213">
    <property type="term" value="F:dioxygenase activity"/>
    <property type="evidence" value="ECO:0007669"/>
    <property type="project" value="InterPro"/>
</dbReference>
<comment type="similarity">
    <text evidence="1">Belongs to the isochorismatase family.</text>
</comment>
<sequence length="1027" mass="110858">MFSINPAAIPAVATRKALIIIDLQNDFVGDPDAVLPVTDPEGFVSRTLKLVNAFRDSGAGDVIWVRSEFERHRALTAEGEQIILSDMPPRPTRPVSSRGRQPMSWSHDGPVMEADDEAFLSVADDKPTCVRKGTAGAKFPARVQEAIDESRDIIFTKTHYSAFASAQQQLVQLLRGRFVTQMFVCGALTNVGIYATALDAGRHGYEMTIVEDCCGYRGEMRHLNAVRQLMQLVGSEVMNADLVIDELLPPKPKETPKPTPRNTTDRRVRGAGMGTEAGATGSASGSGNGGGASSQKSPPELQGRSSPTGLSPSMSKVSLSGPPATPSPAQQPAEQHVSATNPQQDKAEGELESESAGPSRPVQAPPAFWVDDSAPLEADSDPDSDFSSPETAEITYESLRRGAVRAPTKRLAALGPEAKALKGPQPRRQPRIPAAPAASCSTPGAELDKSTKPKPRAKGSGSDKSSSGSTESSSSDKAKVASPQIPTTSPDTQSTPSNIMAETTAPIVSEPLCEGDTHIISNALPPSLAAPSTFDRLLSEVSWAGMSRMGGEVPRRIAVQGLLDFDGTMPVYRHPADESPPLLPFSPTVLAIKTEIEKHLGHPLNHVLIQHYRTGNDYISEHSDKTLDIVKGSYIANVSLGAERTMVFRTKRPPKKGESEENDGANATEKAARQIQRAALPHNSLCRMGLKTNMRWLHAIRQDKRSDRDKTPAELAFGGARISLTFRHIGTYLDSTQSRIWGQGATSKSEADAKPVVNGQTPEAVKLLQAFGAENHSSDFDWDAKYGEGSDVLHLGTPKRFCAGFDEIANMRVALALAELGLSCAKGSVEGRDVRFEDNDPGRAVIDGHENVLRYLDAVYGAGRRYDQLPASDIAKRFTRLHKAFDLRRIWRAAFEGGSAKEAQDALTAALAEFKEYAREEAIAADKGKKVRTGAFFIAGGDQPSPADFALWPVLYRIVSVAGGYEGYAGYLSRYYGEFRSRSAVEKVSRGYCINPGPEYAEGLARSRQLLELYKDVQFEEVSLPNS</sequence>
<feature type="compositionally biased region" description="Low complexity" evidence="2">
    <location>
        <begin position="458"/>
        <end position="473"/>
    </location>
</feature>
<feature type="domain" description="Fe2OG dioxygenase" evidence="3">
    <location>
        <begin position="603"/>
        <end position="730"/>
    </location>
</feature>
<reference evidence="4" key="1">
    <citation type="journal article" date="2023" name="Mol. Phylogenet. Evol.">
        <title>Genome-scale phylogeny and comparative genomics of the fungal order Sordariales.</title>
        <authorList>
            <person name="Hensen N."/>
            <person name="Bonometti L."/>
            <person name="Westerberg I."/>
            <person name="Brannstrom I.O."/>
            <person name="Guillou S."/>
            <person name="Cros-Aarteil S."/>
            <person name="Calhoun S."/>
            <person name="Haridas S."/>
            <person name="Kuo A."/>
            <person name="Mondo S."/>
            <person name="Pangilinan J."/>
            <person name="Riley R."/>
            <person name="LaButti K."/>
            <person name="Andreopoulos B."/>
            <person name="Lipzen A."/>
            <person name="Chen C."/>
            <person name="Yan M."/>
            <person name="Daum C."/>
            <person name="Ng V."/>
            <person name="Clum A."/>
            <person name="Steindorff A."/>
            <person name="Ohm R.A."/>
            <person name="Martin F."/>
            <person name="Silar P."/>
            <person name="Natvig D.O."/>
            <person name="Lalanne C."/>
            <person name="Gautier V."/>
            <person name="Ament-Velasquez S.L."/>
            <person name="Kruys A."/>
            <person name="Hutchinson M.I."/>
            <person name="Powell A.J."/>
            <person name="Barry K."/>
            <person name="Miller A.N."/>
            <person name="Grigoriev I.V."/>
            <person name="Debuchy R."/>
            <person name="Gladieux P."/>
            <person name="Hiltunen Thoren M."/>
            <person name="Johannesson H."/>
        </authorList>
    </citation>
    <scope>NUCLEOTIDE SEQUENCE</scope>
    <source>
        <strain evidence="4">CBS 118394</strain>
    </source>
</reference>
<dbReference type="InterPro" id="IPR036380">
    <property type="entry name" value="Isochorismatase-like_sf"/>
</dbReference>
<evidence type="ECO:0000313" key="4">
    <source>
        <dbReference type="EMBL" id="KAK3317007.1"/>
    </source>
</evidence>
<feature type="compositionally biased region" description="Low complexity" evidence="2">
    <location>
        <begin position="274"/>
        <end position="283"/>
    </location>
</feature>
<feature type="region of interest" description="Disordered" evidence="2">
    <location>
        <begin position="248"/>
        <end position="498"/>
    </location>
</feature>
<dbReference type="Gene3D" id="2.60.120.590">
    <property type="entry name" value="Alpha-ketoglutarate-dependent dioxygenase AlkB-like"/>
    <property type="match status" value="1"/>
</dbReference>
<dbReference type="EMBL" id="JAUEDM010000005">
    <property type="protein sequence ID" value="KAK3317007.1"/>
    <property type="molecule type" value="Genomic_DNA"/>
</dbReference>
<dbReference type="SUPFAM" id="SSF51197">
    <property type="entry name" value="Clavaminate synthase-like"/>
    <property type="match status" value="1"/>
</dbReference>
<dbReference type="SUPFAM" id="SSF52499">
    <property type="entry name" value="Isochorismatase-like hydrolases"/>
    <property type="match status" value="1"/>
</dbReference>
<dbReference type="InterPro" id="IPR005123">
    <property type="entry name" value="Oxoglu/Fe-dep_dioxygenase_dom"/>
</dbReference>
<evidence type="ECO:0000313" key="5">
    <source>
        <dbReference type="Proteomes" id="UP001283341"/>
    </source>
</evidence>
<feature type="compositionally biased region" description="Low complexity" evidence="2">
    <location>
        <begin position="482"/>
        <end position="497"/>
    </location>
</feature>
<comment type="caution">
    <text evidence="4">The sequence shown here is derived from an EMBL/GenBank/DDBJ whole genome shotgun (WGS) entry which is preliminary data.</text>
</comment>
<dbReference type="InterPro" id="IPR036282">
    <property type="entry name" value="Glutathione-S-Trfase_C_sf"/>
</dbReference>
<feature type="region of interest" description="Disordered" evidence="2">
    <location>
        <begin position="85"/>
        <end position="106"/>
    </location>
</feature>
<dbReference type="InterPro" id="IPR000868">
    <property type="entry name" value="Isochorismatase-like_dom"/>
</dbReference>
<evidence type="ECO:0000256" key="1">
    <source>
        <dbReference type="ARBA" id="ARBA00006336"/>
    </source>
</evidence>
<dbReference type="InterPro" id="IPR027450">
    <property type="entry name" value="AlkB-like"/>
</dbReference>
<dbReference type="InterPro" id="IPR032854">
    <property type="entry name" value="ALKBH3"/>
</dbReference>
<dbReference type="Proteomes" id="UP001283341">
    <property type="component" value="Unassembled WGS sequence"/>
</dbReference>
<dbReference type="Pfam" id="PF00857">
    <property type="entry name" value="Isochorismatase"/>
    <property type="match status" value="1"/>
</dbReference>
<dbReference type="AlphaFoldDB" id="A0AAE0I2K4"/>
<dbReference type="Gene3D" id="3.40.50.850">
    <property type="entry name" value="Isochorismatase-like"/>
    <property type="match status" value="1"/>
</dbReference>
<dbReference type="Pfam" id="PF24470">
    <property type="entry name" value="Thiored_Isochorism"/>
    <property type="match status" value="1"/>
</dbReference>
<protein>
    <recommendedName>
        <fullName evidence="3">Fe2OG dioxygenase domain-containing protein</fullName>
    </recommendedName>
</protein>
<dbReference type="Pfam" id="PF13532">
    <property type="entry name" value="2OG-FeII_Oxy_2"/>
    <property type="match status" value="1"/>
</dbReference>
<reference evidence="4" key="2">
    <citation type="submission" date="2023-06" db="EMBL/GenBank/DDBJ databases">
        <authorList>
            <consortium name="Lawrence Berkeley National Laboratory"/>
            <person name="Haridas S."/>
            <person name="Hensen N."/>
            <person name="Bonometti L."/>
            <person name="Westerberg I."/>
            <person name="Brannstrom I.O."/>
            <person name="Guillou S."/>
            <person name="Cros-Aarteil S."/>
            <person name="Calhoun S."/>
            <person name="Kuo A."/>
            <person name="Mondo S."/>
            <person name="Pangilinan J."/>
            <person name="Riley R."/>
            <person name="Labutti K."/>
            <person name="Andreopoulos B."/>
            <person name="Lipzen A."/>
            <person name="Chen C."/>
            <person name="Yanf M."/>
            <person name="Daum C."/>
            <person name="Ng V."/>
            <person name="Clum A."/>
            <person name="Steindorff A."/>
            <person name="Ohm R."/>
            <person name="Martin F."/>
            <person name="Silar P."/>
            <person name="Natvig D."/>
            <person name="Lalanne C."/>
            <person name="Gautier V."/>
            <person name="Ament-Velasquez S.L."/>
            <person name="Kruys A."/>
            <person name="Hutchinson M.I."/>
            <person name="Powell A.J."/>
            <person name="Barry K."/>
            <person name="Miller A.N."/>
            <person name="Grigoriev I.V."/>
            <person name="Debuchy R."/>
            <person name="Gladieux P."/>
            <person name="Thoren M.H."/>
            <person name="Johannesson H."/>
        </authorList>
    </citation>
    <scope>NUCLEOTIDE SEQUENCE</scope>
    <source>
        <strain evidence="4">CBS 118394</strain>
    </source>
</reference>
<dbReference type="CDD" id="cd00431">
    <property type="entry name" value="cysteine_hydrolases"/>
    <property type="match status" value="1"/>
</dbReference>
<proteinExistence type="inferred from homology"/>